<dbReference type="InterPro" id="IPR013087">
    <property type="entry name" value="Znf_C2H2_type"/>
</dbReference>
<comment type="subcellular location">
    <subcellularLocation>
        <location evidence="1">Nucleus</location>
    </subcellularLocation>
</comment>
<evidence type="ECO:0000256" key="5">
    <source>
        <dbReference type="ARBA" id="ARBA00022833"/>
    </source>
</evidence>
<evidence type="ECO:0000256" key="8">
    <source>
        <dbReference type="SAM" id="MobiDB-lite"/>
    </source>
</evidence>
<dbReference type="PANTHER" id="PTHR24388:SF54">
    <property type="entry name" value="PROTEIN ESCARGOT"/>
    <property type="match status" value="1"/>
</dbReference>
<organism evidence="10">
    <name type="scientific">Petromyzon marinus</name>
    <name type="common">Sea lamprey</name>
    <dbReference type="NCBI Taxonomy" id="7757"/>
    <lineage>
        <taxon>Eukaryota</taxon>
        <taxon>Metazoa</taxon>
        <taxon>Chordata</taxon>
        <taxon>Craniata</taxon>
        <taxon>Vertebrata</taxon>
        <taxon>Cyclostomata</taxon>
        <taxon>Hyperoartia</taxon>
        <taxon>Petromyzontiformes</taxon>
        <taxon>Petromyzontidae</taxon>
        <taxon>Petromyzon</taxon>
    </lineage>
</organism>
<keyword evidence="4 7" id="KW-0863">Zinc-finger</keyword>
<keyword evidence="3" id="KW-0677">Repeat</keyword>
<feature type="region of interest" description="Disordered" evidence="8">
    <location>
        <begin position="136"/>
        <end position="174"/>
    </location>
</feature>
<dbReference type="PROSITE" id="PS00028">
    <property type="entry name" value="ZINC_FINGER_C2H2_1"/>
    <property type="match status" value="2"/>
</dbReference>
<dbReference type="Pfam" id="PF00096">
    <property type="entry name" value="zf-C2H2"/>
    <property type="match status" value="3"/>
</dbReference>
<dbReference type="GO" id="GO:0000978">
    <property type="term" value="F:RNA polymerase II cis-regulatory region sequence-specific DNA binding"/>
    <property type="evidence" value="ECO:0007669"/>
    <property type="project" value="TreeGrafter"/>
</dbReference>
<dbReference type="GO" id="GO:0005634">
    <property type="term" value="C:nucleus"/>
    <property type="evidence" value="ECO:0007669"/>
    <property type="project" value="UniProtKB-SubCell"/>
</dbReference>
<evidence type="ECO:0000256" key="4">
    <source>
        <dbReference type="ARBA" id="ARBA00022771"/>
    </source>
</evidence>
<name>S4RU30_PETMA</name>
<evidence type="ECO:0000259" key="9">
    <source>
        <dbReference type="PROSITE" id="PS50157"/>
    </source>
</evidence>
<evidence type="ECO:0000256" key="7">
    <source>
        <dbReference type="PROSITE-ProRule" id="PRU00042"/>
    </source>
</evidence>
<evidence type="ECO:0000313" key="10">
    <source>
        <dbReference type="Ensembl" id="ENSPMAP00000008720.1"/>
    </source>
</evidence>
<sequence length="189" mass="20854">GEMKIYCPVCNWVVVSLPALEDHMKQHRGRTESVLYQCPHCPYSTDKAATLIGHQRSHADEMLHKCWVCDEVFANSEDYCSHQTTHINRARRRKSIGQPPGDVSPDKRIHAGERPYHCNVCGVDFTQSQHLRTHAGGRPFTRGKASSEAGGLRACRQARAGSSASTPPARPLRRCARGRAGLLEGVTAA</sequence>
<dbReference type="GO" id="GO:0008270">
    <property type="term" value="F:zinc ion binding"/>
    <property type="evidence" value="ECO:0007669"/>
    <property type="project" value="UniProtKB-KW"/>
</dbReference>
<dbReference type="STRING" id="7757.ENSPMAP00000008720"/>
<keyword evidence="5" id="KW-0862">Zinc</keyword>
<evidence type="ECO:0000256" key="1">
    <source>
        <dbReference type="ARBA" id="ARBA00004123"/>
    </source>
</evidence>
<dbReference type="GO" id="GO:0000981">
    <property type="term" value="F:DNA-binding transcription factor activity, RNA polymerase II-specific"/>
    <property type="evidence" value="ECO:0007669"/>
    <property type="project" value="TreeGrafter"/>
</dbReference>
<dbReference type="Pfam" id="PF13912">
    <property type="entry name" value="zf-C2H2_6"/>
    <property type="match status" value="1"/>
</dbReference>
<dbReference type="HOGENOM" id="CLU_1499702_0_0_1"/>
<protein>
    <recommendedName>
        <fullName evidence="9">C2H2-type domain-containing protein</fullName>
    </recommendedName>
</protein>
<dbReference type="PANTHER" id="PTHR24388">
    <property type="entry name" value="ZINC FINGER PROTEIN"/>
    <property type="match status" value="1"/>
</dbReference>
<keyword evidence="2" id="KW-0479">Metal-binding</keyword>
<dbReference type="AlphaFoldDB" id="S4RU30"/>
<dbReference type="InterPro" id="IPR036236">
    <property type="entry name" value="Znf_C2H2_sf"/>
</dbReference>
<dbReference type="SMART" id="SM00355">
    <property type="entry name" value="ZnF_C2H2"/>
    <property type="match status" value="4"/>
</dbReference>
<dbReference type="PROSITE" id="PS50157">
    <property type="entry name" value="ZINC_FINGER_C2H2_2"/>
    <property type="match status" value="2"/>
</dbReference>
<reference evidence="10" key="1">
    <citation type="submission" date="2025-08" db="UniProtKB">
        <authorList>
            <consortium name="Ensembl"/>
        </authorList>
    </citation>
    <scope>IDENTIFICATION</scope>
</reference>
<feature type="domain" description="C2H2-type" evidence="9">
    <location>
        <begin position="36"/>
        <end position="63"/>
    </location>
</feature>
<evidence type="ECO:0000256" key="2">
    <source>
        <dbReference type="ARBA" id="ARBA00022723"/>
    </source>
</evidence>
<dbReference type="Ensembl" id="ENSPMAT00000008759.1">
    <property type="protein sequence ID" value="ENSPMAP00000008720.1"/>
    <property type="gene ID" value="ENSPMAG00000007930.1"/>
</dbReference>
<dbReference type="GeneTree" id="ENSGT00940000173143"/>
<evidence type="ECO:0000256" key="6">
    <source>
        <dbReference type="ARBA" id="ARBA00023242"/>
    </source>
</evidence>
<accession>S4RU30</accession>
<dbReference type="InterPro" id="IPR050527">
    <property type="entry name" value="Snail/Krueppel_Znf"/>
</dbReference>
<feature type="domain" description="C2H2-type" evidence="9">
    <location>
        <begin position="116"/>
        <end position="134"/>
    </location>
</feature>
<dbReference type="SUPFAM" id="SSF57667">
    <property type="entry name" value="beta-beta-alpha zinc fingers"/>
    <property type="match status" value="2"/>
</dbReference>
<dbReference type="Gene3D" id="3.30.160.60">
    <property type="entry name" value="Classic Zinc Finger"/>
    <property type="match status" value="2"/>
</dbReference>
<reference evidence="10" key="2">
    <citation type="submission" date="2025-09" db="UniProtKB">
        <authorList>
            <consortium name="Ensembl"/>
        </authorList>
    </citation>
    <scope>IDENTIFICATION</scope>
</reference>
<evidence type="ECO:0000256" key="3">
    <source>
        <dbReference type="ARBA" id="ARBA00022737"/>
    </source>
</evidence>
<dbReference type="FunFam" id="3.30.160.60:FF:000710">
    <property type="entry name" value="Zinc finger protein 768"/>
    <property type="match status" value="1"/>
</dbReference>
<keyword evidence="6" id="KW-0539">Nucleus</keyword>
<proteinExistence type="predicted"/>